<protein>
    <submittedName>
        <fullName evidence="1">Uncharacterized protein</fullName>
    </submittedName>
</protein>
<evidence type="ECO:0000313" key="2">
    <source>
        <dbReference type="Proteomes" id="UP000765509"/>
    </source>
</evidence>
<dbReference type="Proteomes" id="UP000765509">
    <property type="component" value="Unassembled WGS sequence"/>
</dbReference>
<proteinExistence type="predicted"/>
<name>A0A9Q3K0I8_9BASI</name>
<organism evidence="1 2">
    <name type="scientific">Austropuccinia psidii MF-1</name>
    <dbReference type="NCBI Taxonomy" id="1389203"/>
    <lineage>
        <taxon>Eukaryota</taxon>
        <taxon>Fungi</taxon>
        <taxon>Dikarya</taxon>
        <taxon>Basidiomycota</taxon>
        <taxon>Pucciniomycotina</taxon>
        <taxon>Pucciniomycetes</taxon>
        <taxon>Pucciniales</taxon>
        <taxon>Sphaerophragmiaceae</taxon>
        <taxon>Austropuccinia</taxon>
    </lineage>
</organism>
<keyword evidence="2" id="KW-1185">Reference proteome</keyword>
<dbReference type="AlphaFoldDB" id="A0A9Q3K0I8"/>
<dbReference type="EMBL" id="AVOT02090695">
    <property type="protein sequence ID" value="MBW0572745.1"/>
    <property type="molecule type" value="Genomic_DNA"/>
</dbReference>
<gene>
    <name evidence="1" type="ORF">O181_112460</name>
</gene>
<sequence>MFLYVHVENGFLIGKNEKKLLTFLEKLNFKLSLKYQNKPTHYLGYCFDWETNGTIYLKPKELILKLLKNHDMDSCWDVKTQCNGNLLKALKSVRDPARNTAFQQEIGNINYLAQHTRQYISYKVNSLSRHAAHPTNKHWVALNNLLQYLKVSSSLCFHYHKATCKEHDVIGLANTAYANKKMERNSITGNLITYCINPVSWLSKKKSLVAQSMTEAEFV</sequence>
<reference evidence="1" key="1">
    <citation type="submission" date="2021-03" db="EMBL/GenBank/DDBJ databases">
        <title>Draft genome sequence of rust myrtle Austropuccinia psidii MF-1, a brazilian biotype.</title>
        <authorList>
            <person name="Quecine M.C."/>
            <person name="Pachon D.M.R."/>
            <person name="Bonatelli M.L."/>
            <person name="Correr F.H."/>
            <person name="Franceschini L.M."/>
            <person name="Leite T.F."/>
            <person name="Margarido G.R.A."/>
            <person name="Almeida C.A."/>
            <person name="Ferrarezi J.A."/>
            <person name="Labate C.A."/>
        </authorList>
    </citation>
    <scope>NUCLEOTIDE SEQUENCE</scope>
    <source>
        <strain evidence="1">MF-1</strain>
    </source>
</reference>
<evidence type="ECO:0000313" key="1">
    <source>
        <dbReference type="EMBL" id="MBW0572745.1"/>
    </source>
</evidence>
<comment type="caution">
    <text evidence="1">The sequence shown here is derived from an EMBL/GenBank/DDBJ whole genome shotgun (WGS) entry which is preliminary data.</text>
</comment>
<dbReference type="PANTHER" id="PTHR11439:SF486">
    <property type="entry name" value="RLK (RECEPTOR-LIKE KINASE) PROTEIN, PUTATIVE-RELATED"/>
    <property type="match status" value="1"/>
</dbReference>
<accession>A0A9Q3K0I8</accession>
<dbReference type="OrthoDB" id="3344688at2759"/>
<dbReference type="PANTHER" id="PTHR11439">
    <property type="entry name" value="GAG-POL-RELATED RETROTRANSPOSON"/>
    <property type="match status" value="1"/>
</dbReference>